<name>A0AAD5YDQ6_9APHY</name>
<gene>
    <name evidence="3" type="ORF">NLI96_g10968</name>
</gene>
<proteinExistence type="predicted"/>
<evidence type="ECO:0000256" key="2">
    <source>
        <dbReference type="SAM" id="Phobius"/>
    </source>
</evidence>
<feature type="transmembrane region" description="Helical" evidence="2">
    <location>
        <begin position="187"/>
        <end position="209"/>
    </location>
</feature>
<reference evidence="3" key="1">
    <citation type="submission" date="2022-07" db="EMBL/GenBank/DDBJ databases">
        <title>Genome Sequence of Physisporinus lineatus.</title>
        <authorList>
            <person name="Buettner E."/>
        </authorList>
    </citation>
    <scope>NUCLEOTIDE SEQUENCE</scope>
    <source>
        <strain evidence="3">VT162</strain>
    </source>
</reference>
<evidence type="ECO:0000313" key="3">
    <source>
        <dbReference type="EMBL" id="KAJ3476720.1"/>
    </source>
</evidence>
<comment type="caution">
    <text evidence="3">The sequence shown here is derived from an EMBL/GenBank/DDBJ whole genome shotgun (WGS) entry which is preliminary data.</text>
</comment>
<feature type="transmembrane region" description="Helical" evidence="2">
    <location>
        <begin position="154"/>
        <end position="175"/>
    </location>
</feature>
<keyword evidence="4" id="KW-1185">Reference proteome</keyword>
<feature type="transmembrane region" description="Helical" evidence="2">
    <location>
        <begin position="58"/>
        <end position="79"/>
    </location>
</feature>
<evidence type="ECO:0000313" key="4">
    <source>
        <dbReference type="Proteomes" id="UP001212997"/>
    </source>
</evidence>
<organism evidence="3 4">
    <name type="scientific">Meripilus lineatus</name>
    <dbReference type="NCBI Taxonomy" id="2056292"/>
    <lineage>
        <taxon>Eukaryota</taxon>
        <taxon>Fungi</taxon>
        <taxon>Dikarya</taxon>
        <taxon>Basidiomycota</taxon>
        <taxon>Agaricomycotina</taxon>
        <taxon>Agaricomycetes</taxon>
        <taxon>Polyporales</taxon>
        <taxon>Meripilaceae</taxon>
        <taxon>Meripilus</taxon>
    </lineage>
</organism>
<dbReference type="EMBL" id="JANAWD010000675">
    <property type="protein sequence ID" value="KAJ3476720.1"/>
    <property type="molecule type" value="Genomic_DNA"/>
</dbReference>
<evidence type="ECO:0000256" key="1">
    <source>
        <dbReference type="SAM" id="MobiDB-lite"/>
    </source>
</evidence>
<protein>
    <submittedName>
        <fullName evidence="3">Uncharacterized protein</fullName>
    </submittedName>
</protein>
<keyword evidence="2" id="KW-0812">Transmembrane</keyword>
<keyword evidence="2" id="KW-1133">Transmembrane helix</keyword>
<sequence length="299" mass="32336">MPISHEAGIPYITHRVAHFEPQSCRALTGFNYALVVSVLFSGTAFSSLRVWAISGKRMLPLVVVLVPSLVVPIVNIYGFTLPGEEFVYPQLGCVFIPTKVAPPANLCYCFRLPIASRCAAILTDILVICITWQNTSSLRITAQKAATKITLTTLLIRDGTIYFFFLLVLNIVSLVFDTIPSSRVLNFGGSVITNLVAAVSSILISRFILDLRGIYASGNQESDKAMSSVKFAARITGNLGAPLEDASTWDTNAADNTTESVILSDRPFAEGLLSQSVNETESDGLPTPLQADLEISQES</sequence>
<feature type="region of interest" description="Disordered" evidence="1">
    <location>
        <begin position="277"/>
        <end position="299"/>
    </location>
</feature>
<keyword evidence="2" id="KW-0472">Membrane</keyword>
<dbReference type="Proteomes" id="UP001212997">
    <property type="component" value="Unassembled WGS sequence"/>
</dbReference>
<dbReference type="AlphaFoldDB" id="A0AAD5YDQ6"/>
<feature type="transmembrane region" description="Helical" evidence="2">
    <location>
        <begin position="30"/>
        <end position="51"/>
    </location>
</feature>
<accession>A0AAD5YDQ6</accession>